<dbReference type="PANTHER" id="PTHR33172">
    <property type="entry name" value="OS08G0516900 PROTEIN"/>
    <property type="match status" value="1"/>
</dbReference>
<feature type="compositionally biased region" description="Polar residues" evidence="3">
    <location>
        <begin position="219"/>
        <end position="228"/>
    </location>
</feature>
<keyword evidence="5" id="KW-1185">Reference proteome</keyword>
<dbReference type="EMBL" id="JARAOO010000008">
    <property type="protein sequence ID" value="KAJ7958416.1"/>
    <property type="molecule type" value="Genomic_DNA"/>
</dbReference>
<evidence type="ECO:0000313" key="5">
    <source>
        <dbReference type="Proteomes" id="UP001163823"/>
    </source>
</evidence>
<dbReference type="EMBL" id="JARAOO010000008">
    <property type="protein sequence ID" value="KAJ7958415.1"/>
    <property type="molecule type" value="Genomic_DNA"/>
</dbReference>
<dbReference type="KEGG" id="qsa:O6P43_019146"/>
<organism evidence="4 5">
    <name type="scientific">Quillaja saponaria</name>
    <name type="common">Soap bark tree</name>
    <dbReference type="NCBI Taxonomy" id="32244"/>
    <lineage>
        <taxon>Eukaryota</taxon>
        <taxon>Viridiplantae</taxon>
        <taxon>Streptophyta</taxon>
        <taxon>Embryophyta</taxon>
        <taxon>Tracheophyta</taxon>
        <taxon>Spermatophyta</taxon>
        <taxon>Magnoliopsida</taxon>
        <taxon>eudicotyledons</taxon>
        <taxon>Gunneridae</taxon>
        <taxon>Pentapetalae</taxon>
        <taxon>rosids</taxon>
        <taxon>fabids</taxon>
        <taxon>Fabales</taxon>
        <taxon>Quillajaceae</taxon>
        <taxon>Quillaja</taxon>
    </lineage>
</organism>
<comment type="subcellular location">
    <subcellularLocation>
        <location evidence="1">Nucleus</location>
    </subcellularLocation>
</comment>
<dbReference type="GO" id="GO:0005634">
    <property type="term" value="C:nucleus"/>
    <property type="evidence" value="ECO:0007669"/>
    <property type="project" value="UniProtKB-SubCell"/>
</dbReference>
<evidence type="ECO:0000256" key="3">
    <source>
        <dbReference type="SAM" id="MobiDB-lite"/>
    </source>
</evidence>
<name>A0AAD7LHR5_QUISA</name>
<sequence>MRIEPSGFTHVVKCASMFLDSSEDRKVNSKSGGEEVVPTKEVNECRTSSSSTSSIGRNSDLSSERSLGDEDSGENEAESAYNGPLDMMDALEEVLPIRRGISEFYNGKSKSFTSLADASSSASSVKDIAKPENAYSRKRRNLMAFNQVLDKNRSFPLKSIGGGISKRPISSSRSTLALAVAMNNSESNSSLSEDSNSSSSPRSPPLLPPLHPQIRPSHNKGNGASSPLSQDRFCAWRSFSLADLQQCANAATTKLS</sequence>
<feature type="region of interest" description="Disordered" evidence="3">
    <location>
        <begin position="23"/>
        <end position="85"/>
    </location>
</feature>
<evidence type="ECO:0000256" key="1">
    <source>
        <dbReference type="ARBA" id="ARBA00004123"/>
    </source>
</evidence>
<protein>
    <submittedName>
        <fullName evidence="4">MTD1</fullName>
    </submittedName>
</protein>
<accession>A0AAD7LHR5</accession>
<evidence type="ECO:0000256" key="2">
    <source>
        <dbReference type="ARBA" id="ARBA00023242"/>
    </source>
</evidence>
<gene>
    <name evidence="4" type="ORF">O6P43_019146</name>
</gene>
<dbReference type="GO" id="GO:0006950">
    <property type="term" value="P:response to stress"/>
    <property type="evidence" value="ECO:0007669"/>
    <property type="project" value="UniProtKB-ARBA"/>
</dbReference>
<dbReference type="PANTHER" id="PTHR33172:SF37">
    <property type="entry name" value="PROTEIN OXIDATIVE STRESS 3 LIKE 1"/>
    <property type="match status" value="1"/>
</dbReference>
<dbReference type="AlphaFoldDB" id="A0AAD7LHR5"/>
<dbReference type="InterPro" id="IPR051992">
    <property type="entry name" value="OxStress_Response_Reg"/>
</dbReference>
<reference evidence="4" key="1">
    <citation type="journal article" date="2023" name="Science">
        <title>Elucidation of the pathway for biosynthesis of saponin adjuvants from the soapbark tree.</title>
        <authorList>
            <person name="Reed J."/>
            <person name="Orme A."/>
            <person name="El-Demerdash A."/>
            <person name="Owen C."/>
            <person name="Martin L.B.B."/>
            <person name="Misra R.C."/>
            <person name="Kikuchi S."/>
            <person name="Rejzek M."/>
            <person name="Martin A.C."/>
            <person name="Harkess A."/>
            <person name="Leebens-Mack J."/>
            <person name="Louveau T."/>
            <person name="Stephenson M.J."/>
            <person name="Osbourn A."/>
        </authorList>
    </citation>
    <scope>NUCLEOTIDE SEQUENCE</scope>
    <source>
        <strain evidence="4">S10</strain>
    </source>
</reference>
<dbReference type="Proteomes" id="UP001163823">
    <property type="component" value="Chromosome 8"/>
</dbReference>
<feature type="compositionally biased region" description="Low complexity" evidence="3">
    <location>
        <begin position="186"/>
        <end position="201"/>
    </location>
</feature>
<feature type="compositionally biased region" description="Pro residues" evidence="3">
    <location>
        <begin position="202"/>
        <end position="211"/>
    </location>
</feature>
<feature type="region of interest" description="Disordered" evidence="3">
    <location>
        <begin position="186"/>
        <end position="228"/>
    </location>
</feature>
<comment type="caution">
    <text evidence="4">The sequence shown here is derived from an EMBL/GenBank/DDBJ whole genome shotgun (WGS) entry which is preliminary data.</text>
</comment>
<proteinExistence type="predicted"/>
<evidence type="ECO:0000313" key="4">
    <source>
        <dbReference type="EMBL" id="KAJ7958415.1"/>
    </source>
</evidence>
<keyword evidence="2" id="KW-0539">Nucleus</keyword>